<dbReference type="Gene3D" id="6.10.250.2470">
    <property type="match status" value="1"/>
</dbReference>
<dbReference type="OrthoDB" id="10069295at2759"/>
<feature type="coiled-coil region" evidence="3">
    <location>
        <begin position="287"/>
        <end position="500"/>
    </location>
</feature>
<dbReference type="PANTHER" id="PTHR31233">
    <property type="entry name" value="BICAUDAL D FAMILY MEMBER"/>
    <property type="match status" value="1"/>
</dbReference>
<sequence>MKLSIPTVWGGYLSTILLKNDILLPNSVTTKIIGIHGWLDNLNSLLPLSERLLKTQSQLRNMFIRSIGNNLRDLRMVVQKIGWSTEKFVLIGHSFGAALALSYAAMYPDDVKSVVAIDILIPIAHSDRMKASRKGITDDATKLLMERSVKTDSDGNLYFTFDDALKFPTIIPFTRDMAYEAFRQIKVPILFIGTNEPQWQRSEESIQLLKECNPNFETEFVDGPHHLHMTQAERYHPLNMSSTSDSPAPPSPVDLMAELYRLQSELEIAQTNNQQAAAFGLAVMEERKQIQLQYQELESEHEIMKSELETLQRKLKNFQLNKREETLKGVSNEETLLHEKQVREDYLLKEISKFENELRFTKQDNQRINKENEKLSSNIQELNESNRELDDLKIKLKHELKDSKANEQRLLDANTELEDDNIGLQQQVAKLRENLIDYDGMKHENKRLQEEVDDLHSQIDELINLRRIAEKQLEDIHSDLREEREQKHLYKKQLEHKIQQESRRNLDTLAAGLRMVVSDGRQQDNMDQDGSDGDVDDDNIDSTASEYVRIENDLISEQQPVGNLFSEVHGNEIKKLELECNQLLEIKTKIEQELSDINDKTKLLIKKIYYLSQTIQHHNVNKTDYEQNENDTKLLLNDAMTYVDNLDKVLIKHNGDHDLLKKKSDEQEHNISKLKQDLNVMMKQCNDIQTTLNKTHDDLDGSEICVSEELDSLNHQLCVASAIPNEDNDIKQQIRQHKSDNINNNKIIDPFICQKLLETINEQIKQLKQTIDKTSSIKQLEVPVSVNGDSAVAITPIPTVVVNDLPNDTKEEAQDQIIKLHKLLTTKREQIATLRTVVKANKQTAEIALANLKSKYENEKLIVTETMSKLRNELKSLKEDAATFASLRAMFAARCDEYVTQLDELQRQVHAAEEEKKTLNSLLRMAIQQKLALTQKLEDIEMDNERVNNSVRRSNNTNSHSSTVIIPTLPLSPPSSAATTPTLGNSSLMNTNVINNGNSLMLNNGTTETRSGRGSGRFIPPRSFILFIILRMVGTVHKPINDIKTVQIEYLPLRIKKNDQQQNKFNPASINGSNALLIKANSVPPLPLVSSLPIWYISSIPLPCIPPLPLTQTEKIKSYPALKFSKLTFPQYSSSNINYDYIKNLQALIAAPRYETENEFREKNATHLKVKYSQQQSLEEPQLTLQKTRVFQTKQPLQLPPIHPDHSSLLTRPTAHIFETRQQIDRHEPYVRLPFMLRPENARPRIPSIFPTRKYESYTN</sequence>
<dbReference type="GO" id="GO:0034452">
    <property type="term" value="F:dynactin binding"/>
    <property type="evidence" value="ECO:0007669"/>
    <property type="project" value="TreeGrafter"/>
</dbReference>
<feature type="region of interest" description="Disordered" evidence="4">
    <location>
        <begin position="950"/>
        <end position="980"/>
    </location>
</feature>
<dbReference type="Proteomes" id="UP000682733">
    <property type="component" value="Unassembled WGS sequence"/>
</dbReference>
<evidence type="ECO:0000313" key="9">
    <source>
        <dbReference type="EMBL" id="CAF3652789.1"/>
    </source>
</evidence>
<evidence type="ECO:0000256" key="1">
    <source>
        <dbReference type="ARBA" id="ARBA00010061"/>
    </source>
</evidence>
<feature type="region of interest" description="Disordered" evidence="4">
    <location>
        <begin position="517"/>
        <end position="540"/>
    </location>
</feature>
<dbReference type="GO" id="GO:0005829">
    <property type="term" value="C:cytosol"/>
    <property type="evidence" value="ECO:0007669"/>
    <property type="project" value="TreeGrafter"/>
</dbReference>
<evidence type="ECO:0000256" key="4">
    <source>
        <dbReference type="SAM" id="MobiDB-lite"/>
    </source>
</evidence>
<dbReference type="Proteomes" id="UP000677228">
    <property type="component" value="Unassembled WGS sequence"/>
</dbReference>
<dbReference type="Gene3D" id="3.40.50.1820">
    <property type="entry name" value="alpha/beta hydrolase"/>
    <property type="match status" value="1"/>
</dbReference>
<dbReference type="Pfam" id="PF00561">
    <property type="entry name" value="Abhydrolase_1"/>
    <property type="match status" value="1"/>
</dbReference>
<evidence type="ECO:0000256" key="3">
    <source>
        <dbReference type="SAM" id="Coils"/>
    </source>
</evidence>
<evidence type="ECO:0000313" key="6">
    <source>
        <dbReference type="EMBL" id="CAF0736167.1"/>
    </source>
</evidence>
<dbReference type="EMBL" id="CAJOBC010001068">
    <property type="protein sequence ID" value="CAF3652789.1"/>
    <property type="molecule type" value="Genomic_DNA"/>
</dbReference>
<proteinExistence type="inferred from homology"/>
<dbReference type="EMBL" id="CAJNOK010000195">
    <property type="protein sequence ID" value="CAF0736167.1"/>
    <property type="molecule type" value="Genomic_DNA"/>
</dbReference>
<comment type="similarity">
    <text evidence="1">Belongs to the BicD family.</text>
</comment>
<comment type="caution">
    <text evidence="7">The sequence shown here is derived from an EMBL/GenBank/DDBJ whole genome shotgun (WGS) entry which is preliminary data.</text>
</comment>
<dbReference type="GO" id="GO:0072393">
    <property type="term" value="P:microtubule anchoring at microtubule organizing center"/>
    <property type="evidence" value="ECO:0007669"/>
    <property type="project" value="TreeGrafter"/>
</dbReference>
<keyword evidence="2 3" id="KW-0175">Coiled coil</keyword>
<feature type="coiled-coil region" evidence="3">
    <location>
        <begin position="657"/>
        <end position="684"/>
    </location>
</feature>
<protein>
    <recommendedName>
        <fullName evidence="5">AB hydrolase-1 domain-containing protein</fullName>
    </recommendedName>
</protein>
<feature type="domain" description="AB hydrolase-1" evidence="5">
    <location>
        <begin position="73"/>
        <end position="119"/>
    </location>
</feature>
<feature type="compositionally biased region" description="Acidic residues" evidence="4">
    <location>
        <begin position="526"/>
        <end position="540"/>
    </location>
</feature>
<dbReference type="Proteomes" id="UP000663829">
    <property type="component" value="Unassembled WGS sequence"/>
</dbReference>
<dbReference type="Proteomes" id="UP000681722">
    <property type="component" value="Unassembled WGS sequence"/>
</dbReference>
<dbReference type="InterPro" id="IPR018477">
    <property type="entry name" value="BICD"/>
</dbReference>
<dbReference type="AlphaFoldDB" id="A0A813X5P1"/>
<dbReference type="SUPFAM" id="SSF53474">
    <property type="entry name" value="alpha/beta-Hydrolases"/>
    <property type="match status" value="1"/>
</dbReference>
<evidence type="ECO:0000256" key="2">
    <source>
        <dbReference type="ARBA" id="ARBA00023054"/>
    </source>
</evidence>
<dbReference type="GO" id="GO:0008093">
    <property type="term" value="F:cytoskeletal anchor activity"/>
    <property type="evidence" value="ECO:0007669"/>
    <property type="project" value="InterPro"/>
</dbReference>
<dbReference type="GO" id="GO:0005794">
    <property type="term" value="C:Golgi apparatus"/>
    <property type="evidence" value="ECO:0007669"/>
    <property type="project" value="TreeGrafter"/>
</dbReference>
<evidence type="ECO:0000259" key="5">
    <source>
        <dbReference type="Pfam" id="PF00561"/>
    </source>
</evidence>
<dbReference type="Pfam" id="PF09730">
    <property type="entry name" value="BicD"/>
    <property type="match status" value="2"/>
</dbReference>
<gene>
    <name evidence="7" type="ORF">GPM918_LOCUS6803</name>
    <name evidence="6" type="ORF">OVA965_LOCUS1152</name>
    <name evidence="9" type="ORF">SRO942_LOCUS6803</name>
    <name evidence="8" type="ORF">TMI583_LOCUS1153</name>
</gene>
<dbReference type="EMBL" id="CAJOBA010000195">
    <property type="protein sequence ID" value="CAF3512904.1"/>
    <property type="molecule type" value="Genomic_DNA"/>
</dbReference>
<evidence type="ECO:0000313" key="8">
    <source>
        <dbReference type="EMBL" id="CAF3512904.1"/>
    </source>
</evidence>
<evidence type="ECO:0000313" key="10">
    <source>
        <dbReference type="Proteomes" id="UP000663829"/>
    </source>
</evidence>
<organism evidence="7 10">
    <name type="scientific">Didymodactylos carnosus</name>
    <dbReference type="NCBI Taxonomy" id="1234261"/>
    <lineage>
        <taxon>Eukaryota</taxon>
        <taxon>Metazoa</taxon>
        <taxon>Spiralia</taxon>
        <taxon>Gnathifera</taxon>
        <taxon>Rotifera</taxon>
        <taxon>Eurotatoria</taxon>
        <taxon>Bdelloidea</taxon>
        <taxon>Philodinida</taxon>
        <taxon>Philodinidae</taxon>
        <taxon>Didymodactylos</taxon>
    </lineage>
</organism>
<feature type="coiled-coil region" evidence="3">
    <location>
        <begin position="573"/>
        <end position="600"/>
    </location>
</feature>
<dbReference type="EMBL" id="CAJNOQ010001068">
    <property type="protein sequence ID" value="CAF0865258.1"/>
    <property type="molecule type" value="Genomic_DNA"/>
</dbReference>
<name>A0A813X5P1_9BILA</name>
<dbReference type="PANTHER" id="PTHR31233:SF6">
    <property type="entry name" value="PROTEIN BICAUDAL D"/>
    <property type="match status" value="1"/>
</dbReference>
<dbReference type="InterPro" id="IPR029058">
    <property type="entry name" value="AB_hydrolase_fold"/>
</dbReference>
<dbReference type="GO" id="GO:0070840">
    <property type="term" value="F:dynein complex binding"/>
    <property type="evidence" value="ECO:0007669"/>
    <property type="project" value="InterPro"/>
</dbReference>
<keyword evidence="10" id="KW-1185">Reference proteome</keyword>
<evidence type="ECO:0000313" key="7">
    <source>
        <dbReference type="EMBL" id="CAF0865258.1"/>
    </source>
</evidence>
<accession>A0A813X5P1</accession>
<dbReference type="GO" id="GO:0070507">
    <property type="term" value="P:regulation of microtubule cytoskeleton organization"/>
    <property type="evidence" value="ECO:0007669"/>
    <property type="project" value="TreeGrafter"/>
</dbReference>
<dbReference type="InterPro" id="IPR000073">
    <property type="entry name" value="AB_hydrolase_1"/>
</dbReference>
<reference evidence="7" key="1">
    <citation type="submission" date="2021-02" db="EMBL/GenBank/DDBJ databases">
        <authorList>
            <person name="Nowell W R."/>
        </authorList>
    </citation>
    <scope>NUCLEOTIDE SEQUENCE</scope>
</reference>